<keyword evidence="4" id="KW-1185">Reference proteome</keyword>
<proteinExistence type="predicted"/>
<feature type="compositionally biased region" description="Basic and acidic residues" evidence="1">
    <location>
        <begin position="10"/>
        <end position="62"/>
    </location>
</feature>
<dbReference type="Proteomes" id="UP000285060">
    <property type="component" value="Unassembled WGS sequence"/>
</dbReference>
<reference evidence="3 4" key="2">
    <citation type="submission" date="2018-08" db="EMBL/GenBank/DDBJ databases">
        <title>Aphanomyces genome sequencing and annotation.</title>
        <authorList>
            <person name="Minardi D."/>
            <person name="Oidtmann B."/>
            <person name="Van Der Giezen M."/>
            <person name="Studholme D.J."/>
        </authorList>
    </citation>
    <scope>NUCLEOTIDE SEQUENCE [LARGE SCALE GENOMIC DNA]</scope>
    <source>
        <strain evidence="3 4">NJM0002</strain>
    </source>
</reference>
<dbReference type="EMBL" id="QUSY01000749">
    <property type="protein sequence ID" value="RHY27558.1"/>
    <property type="molecule type" value="Genomic_DNA"/>
</dbReference>
<evidence type="ECO:0000313" key="2">
    <source>
        <dbReference type="EMBL" id="ETW08666.1"/>
    </source>
</evidence>
<feature type="compositionally biased region" description="Acidic residues" evidence="1">
    <location>
        <begin position="107"/>
        <end position="118"/>
    </location>
</feature>
<gene>
    <name evidence="3" type="ORF">DYB32_006701</name>
    <name evidence="2" type="ORF">H310_01197</name>
</gene>
<evidence type="ECO:0000313" key="3">
    <source>
        <dbReference type="EMBL" id="RHY27558.1"/>
    </source>
</evidence>
<evidence type="ECO:0000313" key="4">
    <source>
        <dbReference type="Proteomes" id="UP000285060"/>
    </source>
</evidence>
<dbReference type="VEuPathDB" id="FungiDB:H310_01197"/>
<dbReference type="OrthoDB" id="78154at2759"/>
<dbReference type="EMBL" id="KI913953">
    <property type="protein sequence ID" value="ETW08666.1"/>
    <property type="molecule type" value="Genomic_DNA"/>
</dbReference>
<reference evidence="2" key="1">
    <citation type="submission" date="2013-12" db="EMBL/GenBank/DDBJ databases">
        <title>The Genome Sequence of Aphanomyces invadans NJM9701.</title>
        <authorList>
            <consortium name="The Broad Institute Genomics Platform"/>
            <person name="Russ C."/>
            <person name="Tyler B."/>
            <person name="van West P."/>
            <person name="Dieguez-Uribeondo J."/>
            <person name="Young S.K."/>
            <person name="Zeng Q."/>
            <person name="Gargeya S."/>
            <person name="Fitzgerald M."/>
            <person name="Abouelleil A."/>
            <person name="Alvarado L."/>
            <person name="Chapman S.B."/>
            <person name="Gainer-Dewar J."/>
            <person name="Goldberg J."/>
            <person name="Griggs A."/>
            <person name="Gujja S."/>
            <person name="Hansen M."/>
            <person name="Howarth C."/>
            <person name="Imamovic A."/>
            <person name="Ireland A."/>
            <person name="Larimer J."/>
            <person name="McCowan C."/>
            <person name="Murphy C."/>
            <person name="Pearson M."/>
            <person name="Poon T.W."/>
            <person name="Priest M."/>
            <person name="Roberts A."/>
            <person name="Saif S."/>
            <person name="Shea T."/>
            <person name="Sykes S."/>
            <person name="Wortman J."/>
            <person name="Nusbaum C."/>
            <person name="Birren B."/>
        </authorList>
    </citation>
    <scope>NUCLEOTIDE SEQUENCE [LARGE SCALE GENOMIC DNA]</scope>
    <source>
        <strain evidence="2">NJM9701</strain>
    </source>
</reference>
<feature type="region of interest" description="Disordered" evidence="1">
    <location>
        <begin position="1"/>
        <end position="118"/>
    </location>
</feature>
<evidence type="ECO:0000256" key="1">
    <source>
        <dbReference type="SAM" id="MobiDB-lite"/>
    </source>
</evidence>
<name>A0A024UQD9_9STRA</name>
<dbReference type="RefSeq" id="XP_008862471.1">
    <property type="nucleotide sequence ID" value="XM_008864249.1"/>
</dbReference>
<protein>
    <submittedName>
        <fullName evidence="2">Uncharacterized protein</fullName>
    </submittedName>
</protein>
<dbReference type="AlphaFoldDB" id="A0A024UQD9"/>
<dbReference type="GeneID" id="20078247"/>
<sequence>MPRKGPPKTTRREERDKERQKAAGERLRNEQKTERAQKALRDFQTHKREMPETRGTQRDLRRGLAGKGLTLERYGDSESQRQARGIVMEQSDAGRGVPRGFTYEDIYGAEDEEYDSSS</sequence>
<organism evidence="2">
    <name type="scientific">Aphanomyces invadans</name>
    <dbReference type="NCBI Taxonomy" id="157072"/>
    <lineage>
        <taxon>Eukaryota</taxon>
        <taxon>Sar</taxon>
        <taxon>Stramenopiles</taxon>
        <taxon>Oomycota</taxon>
        <taxon>Saprolegniomycetes</taxon>
        <taxon>Saprolegniales</taxon>
        <taxon>Verrucalvaceae</taxon>
        <taxon>Aphanomyces</taxon>
    </lineage>
</organism>
<accession>A0A024UQD9</accession>